<organism evidence="3 4">
    <name type="scientific">Handroanthus impetiginosus</name>
    <dbReference type="NCBI Taxonomy" id="429701"/>
    <lineage>
        <taxon>Eukaryota</taxon>
        <taxon>Viridiplantae</taxon>
        <taxon>Streptophyta</taxon>
        <taxon>Embryophyta</taxon>
        <taxon>Tracheophyta</taxon>
        <taxon>Spermatophyta</taxon>
        <taxon>Magnoliopsida</taxon>
        <taxon>eudicotyledons</taxon>
        <taxon>Gunneridae</taxon>
        <taxon>Pentapetalae</taxon>
        <taxon>asterids</taxon>
        <taxon>lamiids</taxon>
        <taxon>Lamiales</taxon>
        <taxon>Bignoniaceae</taxon>
        <taxon>Crescentiina</taxon>
        <taxon>Tabebuia alliance</taxon>
        <taxon>Handroanthus</taxon>
    </lineage>
</organism>
<feature type="transmembrane region" description="Helical" evidence="2">
    <location>
        <begin position="29"/>
        <end position="48"/>
    </location>
</feature>
<dbReference type="PANTHER" id="PTHR33269:SF17">
    <property type="entry name" value="NADH-UBIQUINONE OXIDOREDUCTASE CHAIN 6"/>
    <property type="match status" value="1"/>
</dbReference>
<keyword evidence="2" id="KW-1133">Transmembrane helix</keyword>
<protein>
    <submittedName>
        <fullName evidence="3">NADH:ubiquinone reductase (H(+)-translocating)</fullName>
        <ecNumber evidence="3">1.6.5.3</ecNumber>
    </submittedName>
</protein>
<keyword evidence="2" id="KW-0472">Membrane</keyword>
<feature type="transmembrane region" description="Helical" evidence="2">
    <location>
        <begin position="53"/>
        <end position="73"/>
    </location>
</feature>
<evidence type="ECO:0000256" key="1">
    <source>
        <dbReference type="ARBA" id="ARBA00005698"/>
    </source>
</evidence>
<reference evidence="4" key="1">
    <citation type="journal article" date="2018" name="Gigascience">
        <title>Genome assembly of the Pink Ipe (Handroanthus impetiginosus, Bignoniaceae), a highly valued, ecologically keystone Neotropical timber forest tree.</title>
        <authorList>
            <person name="Silva-Junior O.B."/>
            <person name="Grattapaglia D."/>
            <person name="Novaes E."/>
            <person name="Collevatti R.G."/>
        </authorList>
    </citation>
    <scope>NUCLEOTIDE SEQUENCE [LARGE SCALE GENOMIC DNA]</scope>
    <source>
        <strain evidence="4">cv. UFG-1</strain>
    </source>
</reference>
<dbReference type="OrthoDB" id="880080at2759"/>
<proteinExistence type="inferred from homology"/>
<accession>A0A2G9G1G2</accession>
<dbReference type="Gene3D" id="1.20.120.1200">
    <property type="entry name" value="NADH-ubiquinone/plastoquinone oxidoreductase chain 6, subunit NuoJ"/>
    <property type="match status" value="1"/>
</dbReference>
<comment type="caution">
    <text evidence="3">The sequence shown here is derived from an EMBL/GenBank/DDBJ whole genome shotgun (WGS) entry which is preliminary data.</text>
</comment>
<dbReference type="STRING" id="429701.A0A2G9G1G2"/>
<feature type="transmembrane region" description="Helical" evidence="2">
    <location>
        <begin position="183"/>
        <end position="203"/>
    </location>
</feature>
<dbReference type="GO" id="GO:0008137">
    <property type="term" value="F:NADH dehydrogenase (ubiquinone) activity"/>
    <property type="evidence" value="ECO:0007669"/>
    <property type="project" value="InterPro"/>
</dbReference>
<name>A0A2G9G1G2_9LAMI</name>
<dbReference type="EMBL" id="NKXS01007764">
    <property type="protein sequence ID" value="PIM99165.1"/>
    <property type="molecule type" value="Genomic_DNA"/>
</dbReference>
<dbReference type="InterPro" id="IPR001457">
    <property type="entry name" value="NADH_UbQ/plastoQ_OxRdtase_su6"/>
</dbReference>
<dbReference type="AlphaFoldDB" id="A0A2G9G1G2"/>
<keyword evidence="2" id="KW-0812">Transmembrane</keyword>
<evidence type="ECO:0000313" key="4">
    <source>
        <dbReference type="Proteomes" id="UP000231279"/>
    </source>
</evidence>
<gene>
    <name evidence="3" type="ORF">CDL12_28339</name>
</gene>
<comment type="similarity">
    <text evidence="1">Belongs to the complex I subunit 6 family.</text>
</comment>
<feature type="transmembrane region" description="Helical" evidence="2">
    <location>
        <begin position="85"/>
        <end position="104"/>
    </location>
</feature>
<evidence type="ECO:0000256" key="2">
    <source>
        <dbReference type="SAM" id="Phobius"/>
    </source>
</evidence>
<dbReference type="EC" id="1.6.5.3" evidence="3"/>
<keyword evidence="3" id="KW-0560">Oxidoreductase</keyword>
<sequence length="226" mass="24536">MLDILSLGAILSGILVITSKSPVISVLFLISVFVNVAGYLVLLGVGFIGISYIVVYVGAVTVLFLFVIMMINIELSELNAGGSEYTQNVPLAFIMGSVLFYEFFTVISSQFSMISSGYSISTYFKQIVQGTITYLNVAFFGQSTMNISNVNMVFNPSAVDVIFNPSTGLQVHSIGSMLYTHSAMWLIIASVILLLAIIAPITLSKKLVLVNLPNCKSDCQLKRIFP</sequence>
<dbReference type="Proteomes" id="UP000231279">
    <property type="component" value="Unassembled WGS sequence"/>
</dbReference>
<keyword evidence="3" id="KW-0830">Ubiquinone</keyword>
<dbReference type="PANTHER" id="PTHR33269">
    <property type="entry name" value="NADH-UBIQUINONE OXIDOREDUCTASE CHAIN 6"/>
    <property type="match status" value="1"/>
</dbReference>
<keyword evidence="4" id="KW-1185">Reference proteome</keyword>
<dbReference type="GO" id="GO:0016491">
    <property type="term" value="F:oxidoreductase activity"/>
    <property type="evidence" value="ECO:0007669"/>
    <property type="project" value="UniProtKB-KW"/>
</dbReference>
<dbReference type="InterPro" id="IPR042106">
    <property type="entry name" value="Nuo/plastoQ_OxRdtase_6_NuoJ"/>
</dbReference>
<evidence type="ECO:0000313" key="3">
    <source>
        <dbReference type="EMBL" id="PIM99165.1"/>
    </source>
</evidence>
<dbReference type="Pfam" id="PF00499">
    <property type="entry name" value="Oxidored_q3"/>
    <property type="match status" value="1"/>
</dbReference>